<gene>
    <name evidence="6" type="ORF">EV702DRAFT_42415</name>
</gene>
<keyword evidence="3 4" id="KW-0472">Membrane</keyword>
<evidence type="ECO:0000256" key="3">
    <source>
        <dbReference type="ARBA" id="ARBA00023136"/>
    </source>
</evidence>
<dbReference type="GO" id="GO:0016020">
    <property type="term" value="C:membrane"/>
    <property type="evidence" value="ECO:0007669"/>
    <property type="project" value="UniProtKB-SubCell"/>
</dbReference>
<protein>
    <recommendedName>
        <fullName evidence="4">Copper transport protein</fullName>
    </recommendedName>
</protein>
<dbReference type="InterPro" id="IPR007274">
    <property type="entry name" value="Cop_transporter"/>
</dbReference>
<feature type="transmembrane region" description="Helical" evidence="4">
    <location>
        <begin position="27"/>
        <end position="47"/>
    </location>
</feature>
<comment type="similarity">
    <text evidence="4">Belongs to the copper transporter (Ctr) (TC 1.A.56) family. SLC31A subfamily.</text>
</comment>
<dbReference type="Pfam" id="PF04145">
    <property type="entry name" value="Ctr"/>
    <property type="match status" value="1"/>
</dbReference>
<evidence type="ECO:0000256" key="4">
    <source>
        <dbReference type="RuleBase" id="RU367022"/>
    </source>
</evidence>
<keyword evidence="2 4" id="KW-1133">Transmembrane helix</keyword>
<keyword evidence="4" id="KW-0406">Ion transport</keyword>
<dbReference type="AlphaFoldDB" id="A0A9P7A884"/>
<dbReference type="Proteomes" id="UP000714275">
    <property type="component" value="Unassembled WGS sequence"/>
</dbReference>
<feature type="compositionally biased region" description="Polar residues" evidence="5">
    <location>
        <begin position="142"/>
        <end position="151"/>
    </location>
</feature>
<keyword evidence="7" id="KW-1185">Reference proteome</keyword>
<keyword evidence="1 4" id="KW-0812">Transmembrane</keyword>
<evidence type="ECO:0000256" key="5">
    <source>
        <dbReference type="SAM" id="MobiDB-lite"/>
    </source>
</evidence>
<evidence type="ECO:0000313" key="6">
    <source>
        <dbReference type="EMBL" id="KAG1784223.1"/>
    </source>
</evidence>
<keyword evidence="4" id="KW-0187">Copper transport</keyword>
<reference evidence="6" key="1">
    <citation type="journal article" date="2020" name="New Phytol.">
        <title>Comparative genomics reveals dynamic genome evolution in host specialist ectomycorrhizal fungi.</title>
        <authorList>
            <person name="Lofgren L.A."/>
            <person name="Nguyen N.H."/>
            <person name="Vilgalys R."/>
            <person name="Ruytinx J."/>
            <person name="Liao H.L."/>
            <person name="Branco S."/>
            <person name="Kuo A."/>
            <person name="LaButti K."/>
            <person name="Lipzen A."/>
            <person name="Andreopoulos W."/>
            <person name="Pangilinan J."/>
            <person name="Riley R."/>
            <person name="Hundley H."/>
            <person name="Na H."/>
            <person name="Barry K."/>
            <person name="Grigoriev I.V."/>
            <person name="Stajich J.E."/>
            <person name="Kennedy P.G."/>
        </authorList>
    </citation>
    <scope>NUCLEOTIDE SEQUENCE</scope>
    <source>
        <strain evidence="6">DOB743</strain>
    </source>
</reference>
<keyword evidence="4" id="KW-0813">Transport</keyword>
<dbReference type="EMBL" id="JABBWD010000001">
    <property type="protein sequence ID" value="KAG1784223.1"/>
    <property type="molecule type" value="Genomic_DNA"/>
</dbReference>
<name>A0A9P7A884_9AGAM</name>
<comment type="caution">
    <text evidence="6">The sequence shown here is derived from an EMBL/GenBank/DDBJ whole genome shotgun (WGS) entry which is preliminary data.</text>
</comment>
<sequence>MDGWVDYVHFSFLGEHILLSSLRLNTVWEFFLGVLLTSVICLSERFLSFAISKHWRPHFIGRSRLAKAVWRTTLYGVATTLRLVYMLIAMSYQVGLILAVVVMLSVGQFFFEYFDAGTPAKSAAYDKIRDSLLDSESEDDSYNMSTRSWQPRTRRSKSKPEAILIHPGDSNLARADAAAQELGIAGDTERVKANRYPVDQDAWEYGKGRDIARQLLGSTAQRPQSLQDHHMSQISDES</sequence>
<dbReference type="GO" id="GO:0005375">
    <property type="term" value="F:copper ion transmembrane transporter activity"/>
    <property type="evidence" value="ECO:0007669"/>
    <property type="project" value="UniProtKB-UniRule"/>
</dbReference>
<comment type="subcellular location">
    <subcellularLocation>
        <location evidence="4">Membrane</location>
        <topology evidence="4">Multi-pass membrane protein</topology>
    </subcellularLocation>
</comment>
<feature type="region of interest" description="Disordered" evidence="5">
    <location>
        <begin position="137"/>
        <end position="161"/>
    </location>
</feature>
<keyword evidence="4" id="KW-0186">Copper</keyword>
<dbReference type="OrthoDB" id="73901at2759"/>
<evidence type="ECO:0000256" key="2">
    <source>
        <dbReference type="ARBA" id="ARBA00022989"/>
    </source>
</evidence>
<evidence type="ECO:0000256" key="1">
    <source>
        <dbReference type="ARBA" id="ARBA00022692"/>
    </source>
</evidence>
<accession>A0A9P7A884</accession>
<proteinExistence type="inferred from homology"/>
<organism evidence="6 7">
    <name type="scientific">Suillus placidus</name>
    <dbReference type="NCBI Taxonomy" id="48579"/>
    <lineage>
        <taxon>Eukaryota</taxon>
        <taxon>Fungi</taxon>
        <taxon>Dikarya</taxon>
        <taxon>Basidiomycota</taxon>
        <taxon>Agaricomycotina</taxon>
        <taxon>Agaricomycetes</taxon>
        <taxon>Agaricomycetidae</taxon>
        <taxon>Boletales</taxon>
        <taxon>Suillineae</taxon>
        <taxon>Suillaceae</taxon>
        <taxon>Suillus</taxon>
    </lineage>
</organism>
<evidence type="ECO:0000313" key="7">
    <source>
        <dbReference type="Proteomes" id="UP000714275"/>
    </source>
</evidence>
<feature type="region of interest" description="Disordered" evidence="5">
    <location>
        <begin position="218"/>
        <end position="238"/>
    </location>
</feature>